<comment type="subcellular location">
    <subcellularLocation>
        <location evidence="1">Membrane</location>
        <topology evidence="1">Multi-pass membrane protein</topology>
    </subcellularLocation>
</comment>
<evidence type="ECO:0000313" key="8">
    <source>
        <dbReference type="Proteomes" id="UP001235064"/>
    </source>
</evidence>
<feature type="transmembrane region" description="Helical" evidence="6">
    <location>
        <begin position="273"/>
        <end position="298"/>
    </location>
</feature>
<evidence type="ECO:0000256" key="5">
    <source>
        <dbReference type="ARBA" id="ARBA00023136"/>
    </source>
</evidence>
<evidence type="ECO:0000256" key="2">
    <source>
        <dbReference type="ARBA" id="ARBA00008974"/>
    </source>
</evidence>
<dbReference type="EMBL" id="JASXSZ010000004">
    <property type="protein sequence ID" value="MDL9980584.1"/>
    <property type="molecule type" value="Genomic_DNA"/>
</dbReference>
<dbReference type="InterPro" id="IPR001248">
    <property type="entry name" value="Pur-cyt_permease"/>
</dbReference>
<feature type="transmembrane region" description="Helical" evidence="6">
    <location>
        <begin position="240"/>
        <end position="261"/>
    </location>
</feature>
<feature type="transmembrane region" description="Helical" evidence="6">
    <location>
        <begin position="446"/>
        <end position="468"/>
    </location>
</feature>
<evidence type="ECO:0000256" key="6">
    <source>
        <dbReference type="SAM" id="Phobius"/>
    </source>
</evidence>
<feature type="transmembrane region" description="Helical" evidence="6">
    <location>
        <begin position="474"/>
        <end position="493"/>
    </location>
</feature>
<reference evidence="7 8" key="1">
    <citation type="submission" date="2023-06" db="EMBL/GenBank/DDBJ databases">
        <title>Microbacterium sp. nov., isolated from a waste landfill.</title>
        <authorList>
            <person name="Wen W."/>
        </authorList>
    </citation>
    <scope>NUCLEOTIDE SEQUENCE [LARGE SCALE GENOMIC DNA]</scope>
    <source>
        <strain evidence="7 8">ASV49</strain>
    </source>
</reference>
<dbReference type="PANTHER" id="PTHR30618">
    <property type="entry name" value="NCS1 FAMILY PURINE/PYRIMIDINE TRANSPORTER"/>
    <property type="match status" value="1"/>
</dbReference>
<evidence type="ECO:0000256" key="3">
    <source>
        <dbReference type="ARBA" id="ARBA00022692"/>
    </source>
</evidence>
<protein>
    <submittedName>
        <fullName evidence="7">Cytosine permease</fullName>
    </submittedName>
</protein>
<feature type="transmembrane region" description="Helical" evidence="6">
    <location>
        <begin position="124"/>
        <end position="147"/>
    </location>
</feature>
<gene>
    <name evidence="7" type="ORF">QSV35_14670</name>
</gene>
<keyword evidence="3 6" id="KW-0812">Transmembrane</keyword>
<name>A0ABT7N1J5_9MICO</name>
<dbReference type="Proteomes" id="UP001235064">
    <property type="component" value="Unassembled WGS sequence"/>
</dbReference>
<keyword evidence="5 6" id="KW-0472">Membrane</keyword>
<dbReference type="InterPro" id="IPR045225">
    <property type="entry name" value="Uracil/uridine/allantoin_perm"/>
</dbReference>
<dbReference type="RefSeq" id="WP_286289532.1">
    <property type="nucleotide sequence ID" value="NZ_JASXSZ010000004.1"/>
</dbReference>
<evidence type="ECO:0000256" key="4">
    <source>
        <dbReference type="ARBA" id="ARBA00022989"/>
    </source>
</evidence>
<feature type="transmembrane region" description="Helical" evidence="6">
    <location>
        <begin position="167"/>
        <end position="190"/>
    </location>
</feature>
<accession>A0ABT7N1J5</accession>
<dbReference type="Gene3D" id="1.10.4160.10">
    <property type="entry name" value="Hydantoin permease"/>
    <property type="match status" value="1"/>
</dbReference>
<feature type="transmembrane region" description="Helical" evidence="6">
    <location>
        <begin position="59"/>
        <end position="76"/>
    </location>
</feature>
<feature type="transmembrane region" description="Helical" evidence="6">
    <location>
        <begin position="202"/>
        <end position="220"/>
    </location>
</feature>
<sequence>MTDSTGVLDADGIVDIPDAELERLTAEGYPAEVLPLAKSGRTWKTRDYITVWMGPVHNLLSYFTVVGFFALGLSAWQVVGAIMISAVIVSAGYVLNGVSAARYGVPFAMLLRDVFGIKGAVIPAYVRGLVAGFVFFGLTTTSTAQALDVVFEQIWPGYRNFAGRAEFLGLPIPTLISFLIMLTITIALYLGGQKFLGKFSNWSSPAVYVLAVIAVVLALVNAGGFQKAFEFHPVDTPVTPIIFIACVSALVSNWAGPIVNISDYSRNAKAARYPAIGFPVGMIVSYILFAVVTVSFMASLNATTGGKFDINNPAVFVDAIGSIGNPFVIVLLILAFNTGATAFCVFGNMLPSGLQLTASLPKVFTVKTGGLVAAALGTLMLPWLFVKSTGILFLFYGFIGSMFGPIAGLMLAHFFFTRRGRLRLEDMYTAAGSHGLYRRGINTKAVVILIVSFVVTMAGAFTPEIAWLHTINQFAFFVGLIIGFVGYLVAGGAQTQTGKES</sequence>
<comment type="similarity">
    <text evidence="2">Belongs to the purine-cytosine permease (2.A.39) family.</text>
</comment>
<keyword evidence="4 6" id="KW-1133">Transmembrane helix</keyword>
<dbReference type="Pfam" id="PF02133">
    <property type="entry name" value="Transp_cyt_pur"/>
    <property type="match status" value="1"/>
</dbReference>
<organism evidence="7 8">
    <name type="scientific">Microbacterium candidum</name>
    <dbReference type="NCBI Taxonomy" id="3041922"/>
    <lineage>
        <taxon>Bacteria</taxon>
        <taxon>Bacillati</taxon>
        <taxon>Actinomycetota</taxon>
        <taxon>Actinomycetes</taxon>
        <taxon>Micrococcales</taxon>
        <taxon>Microbacteriaceae</taxon>
        <taxon>Microbacterium</taxon>
    </lineage>
</organism>
<comment type="caution">
    <text evidence="7">The sequence shown here is derived from an EMBL/GenBank/DDBJ whole genome shotgun (WGS) entry which is preliminary data.</text>
</comment>
<feature type="transmembrane region" description="Helical" evidence="6">
    <location>
        <begin position="327"/>
        <end position="351"/>
    </location>
</feature>
<evidence type="ECO:0000313" key="7">
    <source>
        <dbReference type="EMBL" id="MDL9980584.1"/>
    </source>
</evidence>
<feature type="transmembrane region" description="Helical" evidence="6">
    <location>
        <begin position="363"/>
        <end position="385"/>
    </location>
</feature>
<proteinExistence type="inferred from homology"/>
<feature type="transmembrane region" description="Helical" evidence="6">
    <location>
        <begin position="82"/>
        <end position="103"/>
    </location>
</feature>
<dbReference type="PANTHER" id="PTHR30618:SF0">
    <property type="entry name" value="PURINE-URACIL PERMEASE NCS1"/>
    <property type="match status" value="1"/>
</dbReference>
<evidence type="ECO:0000256" key="1">
    <source>
        <dbReference type="ARBA" id="ARBA00004141"/>
    </source>
</evidence>
<feature type="transmembrane region" description="Helical" evidence="6">
    <location>
        <begin position="391"/>
        <end position="416"/>
    </location>
</feature>
<keyword evidence="8" id="KW-1185">Reference proteome</keyword>